<dbReference type="AlphaFoldDB" id="A0A2A9MM87"/>
<feature type="transmembrane region" description="Helical" evidence="1">
    <location>
        <begin position="328"/>
        <end position="351"/>
    </location>
</feature>
<dbReference type="OrthoDB" id="330946at2759"/>
<keyword evidence="3" id="KW-1185">Reference proteome</keyword>
<name>A0A2A9MM87_BESBE</name>
<keyword evidence="1" id="KW-0812">Transmembrane</keyword>
<dbReference type="GeneID" id="40308950"/>
<gene>
    <name evidence="2" type="ORF">BESB_039690</name>
</gene>
<feature type="transmembrane region" description="Helical" evidence="1">
    <location>
        <begin position="692"/>
        <end position="714"/>
    </location>
</feature>
<organism evidence="2 3">
    <name type="scientific">Besnoitia besnoiti</name>
    <name type="common">Apicomplexan protozoan</name>
    <dbReference type="NCBI Taxonomy" id="94643"/>
    <lineage>
        <taxon>Eukaryota</taxon>
        <taxon>Sar</taxon>
        <taxon>Alveolata</taxon>
        <taxon>Apicomplexa</taxon>
        <taxon>Conoidasida</taxon>
        <taxon>Coccidia</taxon>
        <taxon>Eucoccidiorida</taxon>
        <taxon>Eimeriorina</taxon>
        <taxon>Sarcocystidae</taxon>
        <taxon>Besnoitia</taxon>
    </lineage>
</organism>
<accession>A0A2A9MM87</accession>
<dbReference type="EMBL" id="NWUJ01000002">
    <property type="protein sequence ID" value="PFH37511.1"/>
    <property type="molecule type" value="Genomic_DNA"/>
</dbReference>
<sequence length="729" mass="81182">MAGWAMGSFDYTLLLDLVDQKISVIDYVKANYLFLALIVVSILLLLVWFFFCLPKVCCRWYRKCCCCIRERKHQFGFTGRLIVVVVGGIGVGLAFVFGTTTAATEASGINGAQALQCHMYTTVGEMIKGSDPEVEEKAPFIGVSPLLQDIRDLSVKLDTSNPDSLLKDLRDQVSEDFDFTRELAGARGSLKAFRTGMESASLDGSYHICYGCKSIADSTIQDLLNGYEKVLETNMDLTSLIDQMFEEFTFPTIVLDKIIPVNEVERVIKNATDTLAQTQPAISSSLTMTEVVLSLACTFVLLMTILGAIWLAFFFIRSRKTGTKLACVQWNVLCICMFVMLLVAGLVGFVMDILMRGCQYVNTVVVEQDDWSWILDKIDPDRQSLLSPLVDGCLMEKGSGDMIEIFGYKEEFDSMVADVEAAIKDAVANLPAPPELPINDLDSFNELLQRLGWVVSADPSKAPEARRKTFPQFLTSGLQVDDVEVRLTDQRGQTVLTGLKTLEGLVAPWKFAALRPDEEPDEFTIADKYPTENDPFLTNWLQTYTPSGGALAIPGVGSVDAKELMKNAIWWSVEKHKILNKEFSCPFYDDKEEKVVEKTCKGSEVFAYDPSGETKGYLLASADSMISWIKTLLTHVEGSIPKGTQSVTRILLSIVEKVKLMIKGINCKFMRRAFVQGCLIACDQTFLAFYKAARYCAVTAGFLLLWIAVLLIVWRKLKDNHTLQKQACD</sequence>
<proteinExistence type="predicted"/>
<evidence type="ECO:0000256" key="1">
    <source>
        <dbReference type="SAM" id="Phobius"/>
    </source>
</evidence>
<evidence type="ECO:0008006" key="4">
    <source>
        <dbReference type="Google" id="ProtNLM"/>
    </source>
</evidence>
<dbReference type="KEGG" id="bbes:BESB_039690"/>
<evidence type="ECO:0000313" key="2">
    <source>
        <dbReference type="EMBL" id="PFH37511.1"/>
    </source>
</evidence>
<dbReference type="Proteomes" id="UP000224006">
    <property type="component" value="Chromosome II"/>
</dbReference>
<keyword evidence="1" id="KW-0472">Membrane</keyword>
<feature type="transmembrane region" description="Helical" evidence="1">
    <location>
        <begin position="291"/>
        <end position="316"/>
    </location>
</feature>
<dbReference type="RefSeq" id="XP_029221520.1">
    <property type="nucleotide sequence ID" value="XM_029362555.1"/>
</dbReference>
<comment type="caution">
    <text evidence="2">The sequence shown here is derived from an EMBL/GenBank/DDBJ whole genome shotgun (WGS) entry which is preliminary data.</text>
</comment>
<keyword evidence="1" id="KW-1133">Transmembrane helix</keyword>
<feature type="transmembrane region" description="Helical" evidence="1">
    <location>
        <begin position="32"/>
        <end position="53"/>
    </location>
</feature>
<protein>
    <recommendedName>
        <fullName evidence="4">Transmembrane protein</fullName>
    </recommendedName>
</protein>
<evidence type="ECO:0000313" key="3">
    <source>
        <dbReference type="Proteomes" id="UP000224006"/>
    </source>
</evidence>
<feature type="transmembrane region" description="Helical" evidence="1">
    <location>
        <begin position="77"/>
        <end position="97"/>
    </location>
</feature>
<dbReference type="VEuPathDB" id="ToxoDB:BESB_039690"/>
<reference evidence="2 3" key="1">
    <citation type="submission" date="2017-09" db="EMBL/GenBank/DDBJ databases">
        <title>Genome sequencing of Besnoitia besnoiti strain Bb-Ger1.</title>
        <authorList>
            <person name="Schares G."/>
            <person name="Venepally P."/>
            <person name="Lorenzi H.A."/>
        </authorList>
    </citation>
    <scope>NUCLEOTIDE SEQUENCE [LARGE SCALE GENOMIC DNA]</scope>
    <source>
        <strain evidence="2 3">Bb-Ger1</strain>
    </source>
</reference>